<dbReference type="EMBL" id="KP273225">
    <property type="protein sequence ID" value="AJD82493.1"/>
    <property type="molecule type" value="Genomic_DNA"/>
</dbReference>
<evidence type="ECO:0000256" key="1">
    <source>
        <dbReference type="SAM" id="MobiDB-lite"/>
    </source>
</evidence>
<proteinExistence type="predicted"/>
<name>A0A0B5A0Y4_9CAUD</name>
<dbReference type="GeneID" id="26635454"/>
<protein>
    <recommendedName>
        <fullName evidence="4">RDF protein</fullName>
    </recommendedName>
</protein>
<feature type="region of interest" description="Disordered" evidence="1">
    <location>
        <begin position="50"/>
        <end position="80"/>
    </location>
</feature>
<evidence type="ECO:0000313" key="3">
    <source>
        <dbReference type="Proteomes" id="UP000031723"/>
    </source>
</evidence>
<dbReference type="OrthoDB" id="19134at10239"/>
<feature type="compositionally biased region" description="Basic and acidic residues" evidence="1">
    <location>
        <begin position="62"/>
        <end position="80"/>
    </location>
</feature>
<keyword evidence="3" id="KW-1185">Reference proteome</keyword>
<dbReference type="Pfam" id="PF23829">
    <property type="entry name" value="DUF7199"/>
    <property type="match status" value="1"/>
</dbReference>
<dbReference type="RefSeq" id="YP_009209112.1">
    <property type="nucleotide sequence ID" value="NC_028914.1"/>
</dbReference>
<dbReference type="InterPro" id="IPR055623">
    <property type="entry name" value="DUF7199"/>
</dbReference>
<dbReference type="Proteomes" id="UP000031723">
    <property type="component" value="Segment"/>
</dbReference>
<organism evidence="2 3">
    <name type="scientific">Mycobacterium phage Sheen</name>
    <dbReference type="NCBI Taxonomy" id="1589274"/>
    <lineage>
        <taxon>Viruses</taxon>
        <taxon>Duplodnaviria</taxon>
        <taxon>Heunggongvirae</taxon>
        <taxon>Uroviricota</taxon>
        <taxon>Caudoviricetes</taxon>
        <taxon>Sheenvirus</taxon>
        <taxon>Sheenvirus Sheen</taxon>
    </lineage>
</organism>
<accession>A0A0B5A0Y4</accession>
<dbReference type="KEGG" id="vg:26635454"/>
<evidence type="ECO:0000313" key="2">
    <source>
        <dbReference type="EMBL" id="AJD82493.1"/>
    </source>
</evidence>
<reference evidence="2 3" key="1">
    <citation type="submission" date="2014-12" db="EMBL/GenBank/DDBJ databases">
        <authorList>
            <person name="Cote D."/>
            <person name="Daigle Z."/>
            <person name="Borges K.M."/>
            <person name="Adams S.D."/>
            <person name="Alvey R.M."/>
            <person name="Barekzi N."/>
            <person name="Beal Z.N."/>
            <person name="Briggs L.A."/>
            <person name="Brown T."/>
            <person name="Coomans R.J."/>
            <person name="D'Elia T."/>
            <person name="Doss J.H."/>
            <person name="Ellsworth J.A."/>
            <person name="Ettinger W.F."/>
            <person name="Fox D.J."/>
            <person name="Gauthier D.T."/>
            <person name="Andriolo J.M."/>
            <person name="Grubb S."/>
            <person name="Gugssa A.H."/>
            <person name="Hauser C.R."/>
            <person name="Hull A.K."/>
            <person name="Jackson N."/>
            <person name="Kart M.U."/>
            <person name="Korey C.A."/>
            <person name="Makemson J."/>
            <person name="McKinney A.L."/>
            <person name="Nelson P.R."/>
            <person name="Newman R.H."/>
            <person name="Powell G."/>
            <person name="Rodriguez-Lanetty M."/>
            <person name="Royer D."/>
            <person name="Sabila M.H."/>
            <person name="Sadana R."/>
            <person name="Saha S."/>
            <person name="Sangster N."/>
            <person name="Slowan-Pomeroy T."/>
            <person name="Urbinati C.R."/>
            <person name="Ward R.E."/>
            <person name="Warner M."/>
            <person name="Williamson B."/>
            <person name="Biederman B."/>
            <person name="Cresawn S.G."/>
            <person name="Bowman C.A."/>
            <person name="Russell D.A."/>
            <person name="Pope W.H."/>
            <person name="Jacobs-Sera D."/>
            <person name="Hendrix R.W."/>
            <person name="Hatfull G.H."/>
        </authorList>
    </citation>
    <scope>NUCLEOTIDE SEQUENCE [LARGE SCALE GENOMIC DNA]</scope>
</reference>
<evidence type="ECO:0008006" key="4">
    <source>
        <dbReference type="Google" id="ProtNLM"/>
    </source>
</evidence>
<sequence>MKTWVLGITVALAYAIMAVVTAGDAEGSPCVHRSAAHVAEHGGLAADSAWHVAHGQPPTCGDEDKPASTPRDDRDDDNKSRWCRKHWYC</sequence>
<gene>
    <name evidence="2" type="primary">75</name>
    <name evidence="2" type="ORF">SHEEN_75</name>
</gene>